<gene>
    <name evidence="2" type="ORF">GO988_08370</name>
</gene>
<name>A0A7K1TD65_9BACT</name>
<organism evidence="2 3">
    <name type="scientific">Hymenobacter ginkgonis</name>
    <dbReference type="NCBI Taxonomy" id="2682976"/>
    <lineage>
        <taxon>Bacteria</taxon>
        <taxon>Pseudomonadati</taxon>
        <taxon>Bacteroidota</taxon>
        <taxon>Cytophagia</taxon>
        <taxon>Cytophagales</taxon>
        <taxon>Hymenobacteraceae</taxon>
        <taxon>Hymenobacter</taxon>
    </lineage>
</organism>
<dbReference type="EMBL" id="WQKZ01000002">
    <property type="protein sequence ID" value="MVN76337.1"/>
    <property type="molecule type" value="Genomic_DNA"/>
</dbReference>
<evidence type="ECO:0000313" key="2">
    <source>
        <dbReference type="EMBL" id="MVN76337.1"/>
    </source>
</evidence>
<dbReference type="Pfam" id="PF14024">
    <property type="entry name" value="DUF4240"/>
    <property type="match status" value="1"/>
</dbReference>
<evidence type="ECO:0000259" key="1">
    <source>
        <dbReference type="Pfam" id="PF14024"/>
    </source>
</evidence>
<reference evidence="2 3" key="1">
    <citation type="submission" date="2019-12" db="EMBL/GenBank/DDBJ databases">
        <title>Hymenobacter sp. HMF4947 Genome sequencing and assembly.</title>
        <authorList>
            <person name="Kang H."/>
            <person name="Cha I."/>
            <person name="Kim H."/>
            <person name="Joh K."/>
        </authorList>
    </citation>
    <scope>NUCLEOTIDE SEQUENCE [LARGE SCALE GENOMIC DNA]</scope>
    <source>
        <strain evidence="2 3">HMF4947</strain>
    </source>
</reference>
<dbReference type="Proteomes" id="UP000441336">
    <property type="component" value="Unassembled WGS sequence"/>
</dbReference>
<evidence type="ECO:0000313" key="3">
    <source>
        <dbReference type="Proteomes" id="UP000441336"/>
    </source>
</evidence>
<protein>
    <submittedName>
        <fullName evidence="2">DUF4240 domain-containing protein</fullName>
    </submittedName>
</protein>
<dbReference type="InterPro" id="IPR025334">
    <property type="entry name" value="DUF4240"/>
</dbReference>
<proteinExistence type="predicted"/>
<accession>A0A7K1TD65</accession>
<feature type="domain" description="DUF4240" evidence="1">
    <location>
        <begin position="3"/>
        <end position="97"/>
    </location>
</feature>
<comment type="caution">
    <text evidence="2">The sequence shown here is derived from an EMBL/GenBank/DDBJ whole genome shotgun (WGS) entry which is preliminary data.</text>
</comment>
<keyword evidence="3" id="KW-1185">Reference proteome</keyword>
<sequence length="149" mass="17240">MIKSLERYEPAQIIEFECLLRQQILAADDFKIIAAQKIIRGSVSDDSYLYFRCWLIGQGEETFTKAVYNPDSLADIDTEEVYPDFESLLYVATQAYHHKTGKKEEDETFPRAIAIERGLDYDGATETKGEDWEEEQLPTLLPKLWAKHN</sequence>
<dbReference type="AlphaFoldDB" id="A0A7K1TD65"/>